<keyword evidence="1" id="KW-0175">Coiled coil</keyword>
<sequence>MDKHIEELGKPVAWTDAEEMADLNQYSYCTMWSVDKHQPGTDETRKINIYSQEYVDSLLAKLEAAEKEISDWRSIAEAAAQDDADWYKLVDSKNEVIVQLAQGIIKLKDRAEARLLVPDGRKLVPIEPTEGMVIDGFESESWDALISAVLKRKGWPYSCRESAECVTGIYKAMLSAEPVNVGGDNDH</sequence>
<gene>
    <name evidence="2" type="ORF">LC20_03282</name>
</gene>
<evidence type="ECO:0000313" key="3">
    <source>
        <dbReference type="Proteomes" id="UP000230961"/>
    </source>
</evidence>
<evidence type="ECO:0000313" key="2">
    <source>
        <dbReference type="EMBL" id="AHM74535.1"/>
    </source>
</evidence>
<accession>A0A7U4GG83</accession>
<dbReference type="EMBL" id="CP007448">
    <property type="protein sequence ID" value="AHM74535.1"/>
    <property type="molecule type" value="Genomic_DNA"/>
</dbReference>
<organism evidence="2 3">
    <name type="scientific">Yersinia enterocolitica LC20</name>
    <dbReference type="NCBI Taxonomy" id="1443113"/>
    <lineage>
        <taxon>Bacteria</taxon>
        <taxon>Pseudomonadati</taxon>
        <taxon>Pseudomonadota</taxon>
        <taxon>Gammaproteobacteria</taxon>
        <taxon>Enterobacterales</taxon>
        <taxon>Yersiniaceae</taxon>
        <taxon>Yersinia</taxon>
    </lineage>
</organism>
<dbReference type="KEGG" id="yel:LC20_03282"/>
<proteinExistence type="predicted"/>
<evidence type="ECO:0000256" key="1">
    <source>
        <dbReference type="SAM" id="Coils"/>
    </source>
</evidence>
<feature type="coiled-coil region" evidence="1">
    <location>
        <begin position="55"/>
        <end position="82"/>
    </location>
</feature>
<reference evidence="2 3" key="1">
    <citation type="submission" date="2017-11" db="EMBL/GenBank/DDBJ databases">
        <title>The complete genome sequence and comparative genome analysis of Yersinia enterocolitica strain LC20.</title>
        <authorList>
            <person name="Shi G."/>
            <person name="Su M."/>
            <person name="Liang J."/>
            <person name="Gu W."/>
            <person name="Xiao Y."/>
            <person name="Zhang Z."/>
            <person name="Qiu H."/>
            <person name="Duan R."/>
            <person name="Zhang Z."/>
            <person name="Li Y."/>
            <person name="Zhang X."/>
            <person name="Ling Y."/>
            <person name="Song L."/>
            <person name="Chen M."/>
            <person name="Zhao Y."/>
            <person name="Wu J."/>
            <person name="Jing H."/>
            <person name="Xiao J."/>
            <person name="Wang X."/>
        </authorList>
    </citation>
    <scope>NUCLEOTIDE SEQUENCE [LARGE SCALE GENOMIC DNA]</scope>
    <source>
        <strain evidence="2 3">LC20</strain>
    </source>
</reference>
<protein>
    <submittedName>
        <fullName evidence="2">Uncharacterized protein</fullName>
    </submittedName>
</protein>
<dbReference type="Proteomes" id="UP000230961">
    <property type="component" value="Chromosome"/>
</dbReference>
<name>A0A7U4GG83_YEREN</name>
<dbReference type="AlphaFoldDB" id="A0A7U4GG83"/>